<reference evidence="2 3" key="1">
    <citation type="journal article" date="2015" name="MBio">
        <title>Genome sequence of the Drosophila melanogaster male-killing Spiroplasma strain MSRO endosymbiont.</title>
        <authorList>
            <person name="Paredes J.C."/>
            <person name="Herren J.K."/>
            <person name="Schupfer F."/>
            <person name="Marin R."/>
            <person name="Claverol S."/>
            <person name="Kuo C.H."/>
            <person name="Lemaitre B."/>
            <person name="Beven L."/>
        </authorList>
    </citation>
    <scope>NUCLEOTIDE SEQUENCE [LARGE SCALE GENOMIC DNA]</scope>
    <source>
        <strain evidence="2 3">MSRO</strain>
    </source>
</reference>
<organism evidence="2 3">
    <name type="scientific">Spiroplasma poulsonii</name>
    <dbReference type="NCBI Taxonomy" id="2138"/>
    <lineage>
        <taxon>Bacteria</taxon>
        <taxon>Bacillati</taxon>
        <taxon>Mycoplasmatota</taxon>
        <taxon>Mollicutes</taxon>
        <taxon>Entomoplasmatales</taxon>
        <taxon>Spiroplasmataceae</taxon>
        <taxon>Spiroplasma</taxon>
    </lineage>
</organism>
<accession>A0A2P6FD39</accession>
<comment type="similarity">
    <text evidence="1">Belongs to the UPF0236 family.</text>
</comment>
<evidence type="ECO:0000256" key="1">
    <source>
        <dbReference type="ARBA" id="ARBA00006539"/>
    </source>
</evidence>
<dbReference type="EMBL" id="JTLV02000001">
    <property type="protein sequence ID" value="PQM31332.1"/>
    <property type="molecule type" value="Genomic_DNA"/>
</dbReference>
<proteinExistence type="inferred from homology"/>
<sequence length="363" mass="43598">MFNFNKFSVNIYENALNQLIEKIERIDNIIFKKRDKTKYFVKEIKTRKIKTEFGILIYKRRIYKYFYKGKWKYVPLVDKQFGVKKWQRIINNLKLKITVEIVKNKRYSDILDMFNCKLHCSSVSRILRKALIKRKDKKIDLKNCKNLYINLDDAYVTLKNKNNKSYLQTVRIISFNTVKENNKSLNKKYCYFFLNKKTRGAEFNAFFIKKQIQKFFKNYENIKLIIGGDSAKWIKKTAKILDGMFIFDRFHAIRELKNNIYCGNRSKESFKNYLHAKELFLQGKYDEFITFLKSLQNERIKLRYFINLKNGILNQNKEWNIGVSAESDVSRVVKSCLGYGNKTFSFSTFKKILDLKIMKFNFS</sequence>
<dbReference type="NCBIfam" id="NF046004">
    <property type="entry name" value="ICE_Mbov_0401"/>
    <property type="match status" value="1"/>
</dbReference>
<dbReference type="AlphaFoldDB" id="A0A2P6FD39"/>
<dbReference type="OrthoDB" id="394306at2"/>
<protein>
    <recommendedName>
        <fullName evidence="4">ISLre2 family transposase</fullName>
    </recommendedName>
</protein>
<dbReference type="RefSeq" id="WP_040093483.1">
    <property type="nucleotide sequence ID" value="NZ_CM020866.1"/>
</dbReference>
<dbReference type="Pfam" id="PF06782">
    <property type="entry name" value="UPF0236"/>
    <property type="match status" value="1"/>
</dbReference>
<keyword evidence="3" id="KW-1185">Reference proteome</keyword>
<dbReference type="Proteomes" id="UP000031565">
    <property type="component" value="Unassembled WGS sequence"/>
</dbReference>
<evidence type="ECO:0000313" key="2">
    <source>
        <dbReference type="EMBL" id="PQM31332.1"/>
    </source>
</evidence>
<gene>
    <name evidence="2" type="ORF">SMSRO_SF011490</name>
</gene>
<comment type="caution">
    <text evidence="2">The sequence shown here is derived from an EMBL/GenBank/DDBJ whole genome shotgun (WGS) entry which is preliminary data.</text>
</comment>
<evidence type="ECO:0000313" key="3">
    <source>
        <dbReference type="Proteomes" id="UP000031565"/>
    </source>
</evidence>
<dbReference type="InterPro" id="IPR009620">
    <property type="entry name" value="UPF0236"/>
</dbReference>
<dbReference type="STRING" id="2138.SMSRO_v1c10850"/>
<name>A0A2P6FD39_9MOLU</name>
<evidence type="ECO:0008006" key="4">
    <source>
        <dbReference type="Google" id="ProtNLM"/>
    </source>
</evidence>